<evidence type="ECO:0000313" key="1">
    <source>
        <dbReference type="EMBL" id="KAG2969448.1"/>
    </source>
</evidence>
<comment type="caution">
    <text evidence="1">The sequence shown here is derived from an EMBL/GenBank/DDBJ whole genome shotgun (WGS) entry which is preliminary data.</text>
</comment>
<protein>
    <submittedName>
        <fullName evidence="1">Uncharacterized protein</fullName>
    </submittedName>
</protein>
<reference evidence="1" key="1">
    <citation type="submission" date="2018-10" db="EMBL/GenBank/DDBJ databases">
        <title>Effector identification in a new, highly contiguous assembly of the strawberry crown rot pathogen Phytophthora cactorum.</title>
        <authorList>
            <person name="Armitage A.D."/>
            <person name="Nellist C.F."/>
            <person name="Bates H."/>
            <person name="Vickerstaff R.J."/>
            <person name="Harrison R.J."/>
        </authorList>
    </citation>
    <scope>NUCLEOTIDE SEQUENCE</scope>
    <source>
        <strain evidence="1">P415</strain>
    </source>
</reference>
<accession>A0A8T1FJG4</accession>
<sequence length="588" mass="66635">MLEIQVQEAKCLQRIFKRRTKIQMMEDMLGMKRCKMSRIASTPTENSQVFMKILRERDKIYAQVDSHFIEKGVIDLPCPGLERKANRSAMNGVVFEMKTRNLMPFSLQKTVWERRRLWQDLHTTKFFVACATEHEMDSLQATLDYIAGIDLPHTDVCAETELLAMIDEESALAFGDNIDHSSEDDASLATLDKLKRRVPSWKTSPCASRDDGCSFDDSAQCLEVSSQPIKRRQRGRSRKAELEDLRKLSAKLSDKIESMKASAAKVQEASKNDDGNAVVKTMWTDIALRQLMLRQAAEAINAKLRNDVVFHAKHAKNLKRMLKRRYSEEMLELMPIEKRARSIVSKTAAADQRVFRELMRDVNQVYTSVDTLVANKGMANLPCPGRDQKVNPKTVNGLFIELMDKNLVPFSTAQTSQAVWKAMCGQKTRDADIVDAKVCVQDTQQTDAIITSYMNYTCNAAGHSSFVQESRVGRKYVEADRVVFVFRCLTQPSSRSLGPLGLFFQETVVIVVRKGPTMASGQETTVIESYLWATRCDDGKEIALIFRDAVFVDIAIEGWNKKLSLYSERIENILFDDALNMPSQVLEG</sequence>
<organism evidence="1 2">
    <name type="scientific">Phytophthora cactorum</name>
    <dbReference type="NCBI Taxonomy" id="29920"/>
    <lineage>
        <taxon>Eukaryota</taxon>
        <taxon>Sar</taxon>
        <taxon>Stramenopiles</taxon>
        <taxon>Oomycota</taxon>
        <taxon>Peronosporomycetes</taxon>
        <taxon>Peronosporales</taxon>
        <taxon>Peronosporaceae</taxon>
        <taxon>Phytophthora</taxon>
    </lineage>
</organism>
<dbReference type="VEuPathDB" id="FungiDB:PC110_g14641"/>
<name>A0A8T1FJG4_9STRA</name>
<dbReference type="AlphaFoldDB" id="A0A8T1FJG4"/>
<dbReference type="VEuPathDB" id="FungiDB:PC110_g14640"/>
<evidence type="ECO:0000313" key="2">
    <source>
        <dbReference type="Proteomes" id="UP000697107"/>
    </source>
</evidence>
<dbReference type="PANTHER" id="PTHR35796:SF3">
    <property type="entry name" value="BHLH DOMAIN-CONTAINING PROTEIN"/>
    <property type="match status" value="1"/>
</dbReference>
<dbReference type="PANTHER" id="PTHR35796">
    <property type="entry name" value="HYPOTHETICAL CYTOSOLIC PROTEIN"/>
    <property type="match status" value="1"/>
</dbReference>
<dbReference type="EMBL" id="RCML01000790">
    <property type="protein sequence ID" value="KAG2969448.1"/>
    <property type="molecule type" value="Genomic_DNA"/>
</dbReference>
<gene>
    <name evidence="1" type="ORF">PC118_g17446</name>
</gene>
<dbReference type="Proteomes" id="UP000697107">
    <property type="component" value="Unassembled WGS sequence"/>
</dbReference>
<proteinExistence type="predicted"/>